<keyword evidence="3" id="KW-1185">Reference proteome</keyword>
<dbReference type="Proteomes" id="UP000654075">
    <property type="component" value="Unassembled WGS sequence"/>
</dbReference>
<evidence type="ECO:0000256" key="1">
    <source>
        <dbReference type="SAM" id="MobiDB-lite"/>
    </source>
</evidence>
<feature type="region of interest" description="Disordered" evidence="1">
    <location>
        <begin position="167"/>
        <end position="195"/>
    </location>
</feature>
<evidence type="ECO:0000313" key="3">
    <source>
        <dbReference type="Proteomes" id="UP000654075"/>
    </source>
</evidence>
<organism evidence="2 3">
    <name type="scientific">Polarella glacialis</name>
    <name type="common">Dinoflagellate</name>
    <dbReference type="NCBI Taxonomy" id="89957"/>
    <lineage>
        <taxon>Eukaryota</taxon>
        <taxon>Sar</taxon>
        <taxon>Alveolata</taxon>
        <taxon>Dinophyceae</taxon>
        <taxon>Suessiales</taxon>
        <taxon>Suessiaceae</taxon>
        <taxon>Polarella</taxon>
    </lineage>
</organism>
<sequence length="195" mass="21474">MGCSSSVADQVQTVEVEVWHDETAEYNRAMMRSSTISRERERQHNSNSNNNTSKTLGSTFAPSPPDESGDLYLDFSVAPSKSQGADLAVELAAMSEEVEADQAEGKDVDSWHASSHGKRNHVSHEVKLNAFLQSFAPDDMEEKVKQLRKRDAAKSALLKQLISSSARPQIFRRPDQISEDSFNSSESQASPSADN</sequence>
<feature type="compositionally biased region" description="Polar residues" evidence="1">
    <location>
        <begin position="179"/>
        <end position="195"/>
    </location>
</feature>
<dbReference type="AlphaFoldDB" id="A0A813F743"/>
<evidence type="ECO:0000313" key="2">
    <source>
        <dbReference type="EMBL" id="CAE8610277.1"/>
    </source>
</evidence>
<name>A0A813F743_POLGL</name>
<dbReference type="EMBL" id="CAJNNV010024606">
    <property type="protein sequence ID" value="CAE8610277.1"/>
    <property type="molecule type" value="Genomic_DNA"/>
</dbReference>
<protein>
    <submittedName>
        <fullName evidence="2">Uncharacterized protein</fullName>
    </submittedName>
</protein>
<proteinExistence type="predicted"/>
<gene>
    <name evidence="2" type="ORF">PGLA1383_LOCUS28104</name>
</gene>
<feature type="region of interest" description="Disordered" evidence="1">
    <location>
        <begin position="96"/>
        <end position="120"/>
    </location>
</feature>
<feature type="compositionally biased region" description="Polar residues" evidence="1">
    <location>
        <begin position="52"/>
        <end position="61"/>
    </location>
</feature>
<comment type="caution">
    <text evidence="2">The sequence shown here is derived from an EMBL/GenBank/DDBJ whole genome shotgun (WGS) entry which is preliminary data.</text>
</comment>
<accession>A0A813F743</accession>
<feature type="region of interest" description="Disordered" evidence="1">
    <location>
        <begin position="21"/>
        <end position="71"/>
    </location>
</feature>
<reference evidence="2" key="1">
    <citation type="submission" date="2021-02" db="EMBL/GenBank/DDBJ databases">
        <authorList>
            <person name="Dougan E. K."/>
            <person name="Rhodes N."/>
            <person name="Thang M."/>
            <person name="Chan C."/>
        </authorList>
    </citation>
    <scope>NUCLEOTIDE SEQUENCE</scope>
</reference>